<dbReference type="Proteomes" id="UP000050898">
    <property type="component" value="Unassembled WGS sequence"/>
</dbReference>
<dbReference type="PANTHER" id="PTHR34987:SF4">
    <property type="entry name" value="ALPHA-L-RHAMNOSIDASE C-TERMINAL DOMAIN-CONTAINING PROTEIN"/>
    <property type="match status" value="1"/>
</dbReference>
<dbReference type="Gene3D" id="1.50.10.10">
    <property type="match status" value="1"/>
</dbReference>
<comment type="caution">
    <text evidence="3">The sequence shown here is derived from an EMBL/GenBank/DDBJ whole genome shotgun (WGS) entry which is preliminary data.</text>
</comment>
<keyword evidence="4" id="KW-1185">Reference proteome</keyword>
<dbReference type="OrthoDB" id="9815108at2"/>
<dbReference type="SUPFAM" id="SSF48208">
    <property type="entry name" value="Six-hairpin glycosidases"/>
    <property type="match status" value="1"/>
</dbReference>
<dbReference type="Pfam" id="PF17389">
    <property type="entry name" value="Bac_rhamnosid6H"/>
    <property type="match status" value="1"/>
</dbReference>
<organism evidence="3 4">
    <name type="scientific">Liquorilactobacillus mali KCTC 3596 = DSM 20444</name>
    <dbReference type="NCBI Taxonomy" id="1046596"/>
    <lineage>
        <taxon>Bacteria</taxon>
        <taxon>Bacillati</taxon>
        <taxon>Bacillota</taxon>
        <taxon>Bacilli</taxon>
        <taxon>Lactobacillales</taxon>
        <taxon>Lactobacillaceae</taxon>
        <taxon>Liquorilactobacillus</taxon>
    </lineage>
</organism>
<evidence type="ECO:0000313" key="4">
    <source>
        <dbReference type="Proteomes" id="UP000050898"/>
    </source>
</evidence>
<gene>
    <name evidence="3" type="ORF">FD00_GL002327</name>
</gene>
<feature type="domain" description="Glycosyl hydrolase family 78 alpha-rhamnosidase N-terminal" evidence="2">
    <location>
        <begin position="35"/>
        <end position="176"/>
    </location>
</feature>
<dbReference type="EMBL" id="AYYH01000008">
    <property type="protein sequence ID" value="KRN10578.1"/>
    <property type="molecule type" value="Genomic_DNA"/>
</dbReference>
<dbReference type="Pfam" id="PF21104">
    <property type="entry name" value="Glyco_hydro_78_N"/>
    <property type="match status" value="1"/>
</dbReference>
<dbReference type="PATRIC" id="fig|1046596.6.peg.2449"/>
<dbReference type="InterPro" id="IPR012341">
    <property type="entry name" value="6hp_glycosidase-like_sf"/>
</dbReference>
<dbReference type="GO" id="GO:0005975">
    <property type="term" value="P:carbohydrate metabolic process"/>
    <property type="evidence" value="ECO:0007669"/>
    <property type="project" value="InterPro"/>
</dbReference>
<dbReference type="GeneID" id="98317102"/>
<evidence type="ECO:0000259" key="2">
    <source>
        <dbReference type="Pfam" id="PF21104"/>
    </source>
</evidence>
<evidence type="ECO:0000259" key="1">
    <source>
        <dbReference type="Pfam" id="PF17389"/>
    </source>
</evidence>
<dbReference type="InterPro" id="IPR008928">
    <property type="entry name" value="6-hairpin_glycosidase_sf"/>
</dbReference>
<name>J0L1C2_9LACO</name>
<proteinExistence type="predicted"/>
<reference evidence="3 4" key="1">
    <citation type="journal article" date="2015" name="Genome Announc.">
        <title>Expanding the biotechnology potential of lactobacilli through comparative genomics of 213 strains and associated genera.</title>
        <authorList>
            <person name="Sun Z."/>
            <person name="Harris H.M."/>
            <person name="McCann A."/>
            <person name="Guo C."/>
            <person name="Argimon S."/>
            <person name="Zhang W."/>
            <person name="Yang X."/>
            <person name="Jeffery I.B."/>
            <person name="Cooney J.C."/>
            <person name="Kagawa T.F."/>
            <person name="Liu W."/>
            <person name="Song Y."/>
            <person name="Salvetti E."/>
            <person name="Wrobel A."/>
            <person name="Rasinkangas P."/>
            <person name="Parkhill J."/>
            <person name="Rea M.C."/>
            <person name="O'Sullivan O."/>
            <person name="Ritari J."/>
            <person name="Douillard F.P."/>
            <person name="Paul Ross R."/>
            <person name="Yang R."/>
            <person name="Briner A.E."/>
            <person name="Felis G.E."/>
            <person name="de Vos W.M."/>
            <person name="Barrangou R."/>
            <person name="Klaenhammer T.R."/>
            <person name="Caufield P.W."/>
            <person name="Cui Y."/>
            <person name="Zhang H."/>
            <person name="O'Toole P.W."/>
        </authorList>
    </citation>
    <scope>NUCLEOTIDE SEQUENCE [LARGE SCALE GENOMIC DNA]</scope>
    <source>
        <strain evidence="3 4">DSM 20444</strain>
    </source>
</reference>
<dbReference type="InterPro" id="IPR035396">
    <property type="entry name" value="Bac_rhamnosid6H"/>
</dbReference>
<sequence>MEFQKNQMIKFKHNSKLLEKAQQAKPELKFEKIVPQRTVEIVPDHEELFGYRVAPLSHRITELNQMAFGKGERVILDLGDHHVGNFQIKIDSVGSPMDASLWLHVVFAELPVELGTIHEDYHGLLSSSWLAEEYLHLDVLPSLLKMPRRYACRYIMLEVLDTSPKWKAVFNEPLFTAESAVSLDQVSKLNSGDSVLDRIDQVSCKTLHDCMQDVFEDGPKRDRRLWLGDLRLQALSNYATFDNQQLVKRCLYLFGGLTTEDGQISANIFTQREPIPDDTFLYDYSLFFVSTLADYFERYHDLTVLKDLFPIAQQQLDLALQLMNQDGQIELNSKWPVFIDWSQEFDKAACAQAVTIYVVKQFLELAKEMNVEVKSYQKILNKLTNFAIEKLYDQQRGLFMSGAEKEFSIASQVWMALAKVLPPAENHALMETTQKELFPISGIATPYMYHHVCAALFETQHSAAALDLIKSYWGSMIEYGADTFWEAFQPENPTFSPYQSMAINSYCHAWSCTPAYLLRKYLKS</sequence>
<dbReference type="RefSeq" id="WP_003687506.1">
    <property type="nucleotide sequence ID" value="NZ_AKKT01000018.1"/>
</dbReference>
<dbReference type="InterPro" id="IPR049164">
    <property type="entry name" value="Glyco_hydro_78_N"/>
</dbReference>
<accession>J0L1C2</accession>
<dbReference type="AlphaFoldDB" id="J0L1C2"/>
<dbReference type="PANTHER" id="PTHR34987">
    <property type="entry name" value="C, PUTATIVE (AFU_ORTHOLOGUE AFUA_3G02880)-RELATED"/>
    <property type="match status" value="1"/>
</dbReference>
<evidence type="ECO:0000313" key="3">
    <source>
        <dbReference type="EMBL" id="KRN10578.1"/>
    </source>
</evidence>
<protein>
    <submittedName>
        <fullName evidence="3">Alpha-L-rhamnosidase</fullName>
    </submittedName>
</protein>
<feature type="domain" description="Alpha-L-rhamnosidase six-hairpin glycosidase" evidence="1">
    <location>
        <begin position="184"/>
        <end position="521"/>
    </location>
</feature>